<gene>
    <name evidence="1" type="ORF">FH610_031795</name>
</gene>
<accession>A0A5N6BK51</accession>
<proteinExistence type="predicted"/>
<sequence>MVAIASLAQGCVGAGASSPSAELSGRLDESGVTVVAALTTRPDGTGQVQAIFTPQKTGYHLYSMDLPPEGVNGLGVPTSVTVDGSLRAAGRPTANVPVSDLRIEELDVDLPVYPDGPVTIAVPVRRAGNGRAEVVFTYGACSPSNCLAPVRDRVIVLESRNDASDQRRQPA</sequence>
<protein>
    <recommendedName>
        <fullName evidence="3">Thiol:disulfide interchange protein DsbD N-terminal domain-containing protein</fullName>
    </recommendedName>
</protein>
<dbReference type="RefSeq" id="WP_139578913.1">
    <property type="nucleotide sequence ID" value="NZ_VDMA02000020.1"/>
</dbReference>
<organism evidence="1 2">
    <name type="scientific">Microbispora catharanthi</name>
    <dbReference type="NCBI Taxonomy" id="1712871"/>
    <lineage>
        <taxon>Bacteria</taxon>
        <taxon>Bacillati</taxon>
        <taxon>Actinomycetota</taxon>
        <taxon>Actinomycetes</taxon>
        <taxon>Streptosporangiales</taxon>
        <taxon>Streptosporangiaceae</taxon>
        <taxon>Microbispora</taxon>
    </lineage>
</organism>
<comment type="caution">
    <text evidence="1">The sequence shown here is derived from an EMBL/GenBank/DDBJ whole genome shotgun (WGS) entry which is preliminary data.</text>
</comment>
<dbReference type="Proteomes" id="UP000313066">
    <property type="component" value="Unassembled WGS sequence"/>
</dbReference>
<evidence type="ECO:0000313" key="2">
    <source>
        <dbReference type="Proteomes" id="UP000313066"/>
    </source>
</evidence>
<keyword evidence="2" id="KW-1185">Reference proteome</keyword>
<evidence type="ECO:0000313" key="1">
    <source>
        <dbReference type="EMBL" id="KAB8180852.1"/>
    </source>
</evidence>
<evidence type="ECO:0008006" key="3">
    <source>
        <dbReference type="Google" id="ProtNLM"/>
    </source>
</evidence>
<name>A0A5N6BK51_9ACTN</name>
<dbReference type="EMBL" id="VDMA02000020">
    <property type="protein sequence ID" value="KAB8180852.1"/>
    <property type="molecule type" value="Genomic_DNA"/>
</dbReference>
<reference evidence="1 2" key="1">
    <citation type="submission" date="2019-10" db="EMBL/GenBank/DDBJ databases">
        <title>Nonomuraea sp. nov., isolated from Phyllanthus amarus.</title>
        <authorList>
            <person name="Klykleung N."/>
            <person name="Tanasupawat S."/>
        </authorList>
    </citation>
    <scope>NUCLEOTIDE SEQUENCE [LARGE SCALE GENOMIC DNA]</scope>
    <source>
        <strain evidence="1 2">CR1-09</strain>
    </source>
</reference>
<dbReference type="AlphaFoldDB" id="A0A5N6BK51"/>